<comment type="caution">
    <text evidence="3">The sequence shown here is derived from an EMBL/GenBank/DDBJ whole genome shotgun (WGS) entry which is preliminary data.</text>
</comment>
<evidence type="ECO:0000259" key="1">
    <source>
        <dbReference type="Pfam" id="PF07238"/>
    </source>
</evidence>
<feature type="domain" description="Type III secretion system flagellar brake protein YcgR PilZN" evidence="2">
    <location>
        <begin position="4"/>
        <end position="87"/>
    </location>
</feature>
<dbReference type="RefSeq" id="WP_343803845.1">
    <property type="nucleotide sequence ID" value="NZ_BAAADJ010000064.1"/>
</dbReference>
<proteinExistence type="predicted"/>
<name>A0ABP3GJG0_9BACI</name>
<dbReference type="InterPro" id="IPR009875">
    <property type="entry name" value="PilZ_domain"/>
</dbReference>
<protein>
    <recommendedName>
        <fullName evidence="5">Pilus assembly protein PilZ</fullName>
    </recommendedName>
</protein>
<dbReference type="Pfam" id="PF07238">
    <property type="entry name" value="PilZ"/>
    <property type="match status" value="1"/>
</dbReference>
<gene>
    <name evidence="3" type="ORF">GCM10008967_42100</name>
</gene>
<evidence type="ECO:0000313" key="4">
    <source>
        <dbReference type="Proteomes" id="UP001500782"/>
    </source>
</evidence>
<dbReference type="SUPFAM" id="SSF141371">
    <property type="entry name" value="PilZ domain-like"/>
    <property type="match status" value="1"/>
</dbReference>
<feature type="domain" description="PilZ" evidence="1">
    <location>
        <begin position="98"/>
        <end position="207"/>
    </location>
</feature>
<sequence length="216" mass="25238">MFRIGNQLSIEQLNGQNIEEFKCTIMDFQENQVIVDYPIHMNGSKRFSYAVQSICKARYINDAGQLYLFDVTITGRKVDQIPVIVLSHTGEKDFEKFEQRKFLRVNTQLDVAIHPIQREFPPFTTITKDISAGGAAFYAPKDDMFYKGMNIECWFVLPMQSGYNQYLKLQSEVVSINDNEKKSNLIAVSFQQQRENHKQLLLRYCFERQLVLKNKK</sequence>
<dbReference type="InterPro" id="IPR009926">
    <property type="entry name" value="T3SS_YcgR_PilZN"/>
</dbReference>
<evidence type="ECO:0000313" key="3">
    <source>
        <dbReference type="EMBL" id="GAA0347304.1"/>
    </source>
</evidence>
<dbReference type="Gene3D" id="2.40.10.220">
    <property type="entry name" value="predicted glycosyltransferase like domains"/>
    <property type="match status" value="1"/>
</dbReference>
<evidence type="ECO:0008006" key="5">
    <source>
        <dbReference type="Google" id="ProtNLM"/>
    </source>
</evidence>
<dbReference type="Proteomes" id="UP001500782">
    <property type="component" value="Unassembled WGS sequence"/>
</dbReference>
<dbReference type="EMBL" id="BAAADJ010000064">
    <property type="protein sequence ID" value="GAA0347304.1"/>
    <property type="molecule type" value="Genomic_DNA"/>
</dbReference>
<dbReference type="Pfam" id="PF12945">
    <property type="entry name" value="PilZNR"/>
    <property type="match status" value="1"/>
</dbReference>
<reference evidence="4" key="1">
    <citation type="journal article" date="2019" name="Int. J. Syst. Evol. Microbiol.">
        <title>The Global Catalogue of Microorganisms (GCM) 10K type strain sequencing project: providing services to taxonomists for standard genome sequencing and annotation.</title>
        <authorList>
            <consortium name="The Broad Institute Genomics Platform"/>
            <consortium name="The Broad Institute Genome Sequencing Center for Infectious Disease"/>
            <person name="Wu L."/>
            <person name="Ma J."/>
        </authorList>
    </citation>
    <scope>NUCLEOTIDE SEQUENCE [LARGE SCALE GENOMIC DNA]</scope>
    <source>
        <strain evidence="4">JCM 9731</strain>
    </source>
</reference>
<keyword evidence="4" id="KW-1185">Reference proteome</keyword>
<accession>A0ABP3GJG0</accession>
<organism evidence="3 4">
    <name type="scientific">Bacillus carboniphilus</name>
    <dbReference type="NCBI Taxonomy" id="86663"/>
    <lineage>
        <taxon>Bacteria</taxon>
        <taxon>Bacillati</taxon>
        <taxon>Bacillota</taxon>
        <taxon>Bacilli</taxon>
        <taxon>Bacillales</taxon>
        <taxon>Bacillaceae</taxon>
        <taxon>Bacillus</taxon>
    </lineage>
</organism>
<evidence type="ECO:0000259" key="2">
    <source>
        <dbReference type="Pfam" id="PF12945"/>
    </source>
</evidence>